<proteinExistence type="predicted"/>
<dbReference type="PROSITE" id="PS50294">
    <property type="entry name" value="WD_REPEATS_REGION"/>
    <property type="match status" value="1"/>
</dbReference>
<feature type="region of interest" description="Disordered" evidence="4">
    <location>
        <begin position="721"/>
        <end position="747"/>
    </location>
</feature>
<dbReference type="Pfam" id="PF17120">
    <property type="entry name" value="zf-RING_16"/>
    <property type="match status" value="1"/>
</dbReference>
<dbReference type="GO" id="GO:0005774">
    <property type="term" value="C:vacuolar membrane"/>
    <property type="evidence" value="ECO:0007669"/>
    <property type="project" value="TreeGrafter"/>
</dbReference>
<evidence type="ECO:0000256" key="2">
    <source>
        <dbReference type="ARBA" id="ARBA00022737"/>
    </source>
</evidence>
<feature type="compositionally biased region" description="Basic and acidic residues" evidence="4">
    <location>
        <begin position="509"/>
        <end position="522"/>
    </location>
</feature>
<feature type="domain" description="WDR59/RTC1-like RING zinc finger" evidence="5">
    <location>
        <begin position="1259"/>
        <end position="1304"/>
    </location>
</feature>
<dbReference type="InterPro" id="IPR049567">
    <property type="entry name" value="WDR59-like"/>
</dbReference>
<keyword evidence="1 3" id="KW-0853">WD repeat</keyword>
<dbReference type="SUPFAM" id="SSF50978">
    <property type="entry name" value="WD40 repeat-like"/>
    <property type="match status" value="1"/>
</dbReference>
<feature type="region of interest" description="Disordered" evidence="4">
    <location>
        <begin position="993"/>
        <end position="1023"/>
    </location>
</feature>
<sequence length="1305" mass="143843">MPLSPLGDESGDVGGLWARRRLSNVDLPKTKFHLLRGQGPVGHHDPLTPGLEVVDETSGFHKNMLYDMKQMVGGAVGNMSISPNSRDIVLAARRGLFIIDLEANLEVPRFLPQGGTWDVADVQWNPHMHRGEYIVSTSCEKLLIWNLKASGNSNIEHILSAHYRAITDINWHTIEPDIVSSTGIDSWIWTWDLRGPKKPVFGLCAFNASGTQVKWSRQDGNILASAHADEVLIWDRRKGSLPISRIRAHSSKIYGIDWSHQDAKEIVTCSLDRTIKVWDTDNPNDGPKALINTTYPVWRARTLPFGRGLLSLAQRGESRLEMYANDKPGYPAHVFEGHTDVVKEFVWRRGGADGNNFQLITWSKDRTLRFWAVDPDVIDNIGYSPPPPLDWDPESTISYRTLPHPSKDTPSFSAPIGHRSILAEVRAGPAPLLTMHPSIPALRPGAHQMKAPKMTRGPMSMSKSTGRSVVDGLTWLASVKVEDRRRGSGSNGGSDNSATASRMSSVSRPGDETERRRSESRSRSGIMNIEETRETLQDEITSTVTKLAPHRVKLEKHELTSKKRFCTIGLHGPWGQSSTVFVFMRVTFTFPKEYPDEGPEGTPTVSLDQNPLISINDRARILRKLKHLRESRRPCLLACLRFLIFKNEDMDADDKQQVGLDDESSDEETNGNAKRDEREFTAALMRNNKNLAEPRTSQGSFGPDGSLIKFSRAPPRIVRVIPGAKLAPPKPMSPEESPQDRPNLYKSPSLATDALRALENASLDFDGTPGSHIGSHPGSSLPARRGAEDTMSRIMTNFLTFSQEQFRGGFQDGKKDDRDRYVVPVSRSTLLLLNTSTIAGPDRKVAEGYVFSVIGVGKDGEKATVGVPVVDLPALCSRNAEVAVKYGRYDHARVFLTLKSILNFVDAGVEIEARERSTILWQLAKRLVFELGLRKDIQLLGMVSMIILQTFLPPACVTLPTPSMPTQSPFRSTHSDAFGLDYFSLRRQQRAQNSHPISRLQSRPQSPKSPHWTPPIPASASVTSASRTGSWSSLFNTSNVKQFIAEKLPGGMDGALMTPVESSRSSSLSRVTGTGSIPIPAAHAQREPFSPQPPHRKSNPSTGAPGSGGSVLGAPLSKSWNEQQRRNSAVSFSPSKSVMSTLTATTTTGAGGPMVKKIVFHPPLMETLPEKDPEKDVWTDEDVARMARYVNVYAEILFRWEMFEKRLELLKVVQPYLEGEKGEHEIGVTRLCSSCRATLPPDSKAFTCTTCLRPSTSPACAACQLPVKGLSRSCMSCLHVIHISCSRKLDAATGCPTGCGCSCKL</sequence>
<evidence type="ECO:0000313" key="6">
    <source>
        <dbReference type="EMBL" id="KIY66475.1"/>
    </source>
</evidence>
<reference evidence="6 7" key="1">
    <citation type="journal article" date="2015" name="Fungal Genet. Biol.">
        <title>Evolution of novel wood decay mechanisms in Agaricales revealed by the genome sequences of Fistulina hepatica and Cylindrobasidium torrendii.</title>
        <authorList>
            <person name="Floudas D."/>
            <person name="Held B.W."/>
            <person name="Riley R."/>
            <person name="Nagy L.G."/>
            <person name="Koehler G."/>
            <person name="Ransdell A.S."/>
            <person name="Younus H."/>
            <person name="Chow J."/>
            <person name="Chiniquy J."/>
            <person name="Lipzen A."/>
            <person name="Tritt A."/>
            <person name="Sun H."/>
            <person name="Haridas S."/>
            <person name="LaButti K."/>
            <person name="Ohm R.A."/>
            <person name="Kues U."/>
            <person name="Blanchette R.A."/>
            <person name="Grigoriev I.V."/>
            <person name="Minto R.E."/>
            <person name="Hibbett D.S."/>
        </authorList>
    </citation>
    <scope>NUCLEOTIDE SEQUENCE [LARGE SCALE GENOMIC DNA]</scope>
    <source>
        <strain evidence="6 7">FP15055 ss-10</strain>
    </source>
</reference>
<dbReference type="SMART" id="SM00320">
    <property type="entry name" value="WD40"/>
    <property type="match status" value="5"/>
</dbReference>
<dbReference type="STRING" id="1314674.A0A0D7B895"/>
<feature type="region of interest" description="Disordered" evidence="4">
    <location>
        <begin position="481"/>
        <end position="531"/>
    </location>
</feature>
<dbReference type="GO" id="GO:0035859">
    <property type="term" value="C:Seh1-associated complex"/>
    <property type="evidence" value="ECO:0007669"/>
    <property type="project" value="TreeGrafter"/>
</dbReference>
<protein>
    <recommendedName>
        <fullName evidence="5">WDR59/RTC1-like RING zinc finger domain-containing protein</fullName>
    </recommendedName>
</protein>
<feature type="region of interest" description="Disordered" evidence="4">
    <location>
        <begin position="1055"/>
        <end position="1137"/>
    </location>
</feature>
<keyword evidence="2" id="KW-0677">Repeat</keyword>
<feature type="compositionally biased region" description="Low complexity" evidence="4">
    <location>
        <begin position="1062"/>
        <end position="1076"/>
    </location>
</feature>
<dbReference type="InterPro" id="IPR015943">
    <property type="entry name" value="WD40/YVTN_repeat-like_dom_sf"/>
</dbReference>
<evidence type="ECO:0000256" key="4">
    <source>
        <dbReference type="SAM" id="MobiDB-lite"/>
    </source>
</evidence>
<feature type="repeat" description="WD" evidence="3">
    <location>
        <begin position="246"/>
        <end position="282"/>
    </location>
</feature>
<dbReference type="Proteomes" id="UP000054007">
    <property type="component" value="Unassembled WGS sequence"/>
</dbReference>
<dbReference type="GO" id="GO:0034198">
    <property type="term" value="P:cellular response to amino acid starvation"/>
    <property type="evidence" value="ECO:0007669"/>
    <property type="project" value="TreeGrafter"/>
</dbReference>
<evidence type="ECO:0000259" key="5">
    <source>
        <dbReference type="Pfam" id="PF17120"/>
    </source>
</evidence>
<keyword evidence="7" id="KW-1185">Reference proteome</keyword>
<feature type="compositionally biased region" description="Acidic residues" evidence="4">
    <location>
        <begin position="660"/>
        <end position="669"/>
    </location>
</feature>
<accession>A0A0D7B895</accession>
<dbReference type="PROSITE" id="PS00678">
    <property type="entry name" value="WD_REPEATS_1"/>
    <property type="match status" value="1"/>
</dbReference>
<evidence type="ECO:0000256" key="1">
    <source>
        <dbReference type="ARBA" id="ARBA00022574"/>
    </source>
</evidence>
<dbReference type="PANTHER" id="PTHR46170:SF1">
    <property type="entry name" value="GATOR COMPLEX PROTEIN WDR59"/>
    <property type="match status" value="1"/>
</dbReference>
<dbReference type="GO" id="GO:1904263">
    <property type="term" value="P:positive regulation of TORC1 signaling"/>
    <property type="evidence" value="ECO:0007669"/>
    <property type="project" value="TreeGrafter"/>
</dbReference>
<feature type="compositionally biased region" description="Polar residues" evidence="4">
    <location>
        <begin position="993"/>
        <end position="1008"/>
    </location>
</feature>
<dbReference type="Pfam" id="PF00400">
    <property type="entry name" value="WD40"/>
    <property type="match status" value="1"/>
</dbReference>
<organism evidence="6 7">
    <name type="scientific">Cylindrobasidium torrendii FP15055 ss-10</name>
    <dbReference type="NCBI Taxonomy" id="1314674"/>
    <lineage>
        <taxon>Eukaryota</taxon>
        <taxon>Fungi</taxon>
        <taxon>Dikarya</taxon>
        <taxon>Basidiomycota</taxon>
        <taxon>Agaricomycotina</taxon>
        <taxon>Agaricomycetes</taxon>
        <taxon>Agaricomycetidae</taxon>
        <taxon>Agaricales</taxon>
        <taxon>Marasmiineae</taxon>
        <taxon>Physalacriaceae</taxon>
        <taxon>Cylindrobasidium</taxon>
    </lineage>
</organism>
<dbReference type="EMBL" id="KN880553">
    <property type="protein sequence ID" value="KIY66475.1"/>
    <property type="molecule type" value="Genomic_DNA"/>
</dbReference>
<dbReference type="InterPro" id="IPR001680">
    <property type="entry name" value="WD40_rpt"/>
</dbReference>
<dbReference type="PANTHER" id="PTHR46170">
    <property type="entry name" value="GATOR COMPLEX PROTEIN WDR59"/>
    <property type="match status" value="1"/>
</dbReference>
<dbReference type="InterPro" id="IPR036322">
    <property type="entry name" value="WD40_repeat_dom_sf"/>
</dbReference>
<feature type="compositionally biased region" description="Polar residues" evidence="4">
    <location>
        <begin position="1118"/>
        <end position="1137"/>
    </location>
</feature>
<evidence type="ECO:0000256" key="3">
    <source>
        <dbReference type="PROSITE-ProRule" id="PRU00221"/>
    </source>
</evidence>
<feature type="compositionally biased region" description="Polar residues" evidence="4">
    <location>
        <begin position="498"/>
        <end position="507"/>
    </location>
</feature>
<dbReference type="Gene3D" id="2.130.10.10">
    <property type="entry name" value="YVTN repeat-like/Quinoprotein amine dehydrogenase"/>
    <property type="match status" value="1"/>
</dbReference>
<dbReference type="InterPro" id="IPR019775">
    <property type="entry name" value="WD40_repeat_CS"/>
</dbReference>
<gene>
    <name evidence="6" type="ORF">CYLTODRAFT_377661</name>
</gene>
<dbReference type="OrthoDB" id="311712at2759"/>
<evidence type="ECO:0000313" key="7">
    <source>
        <dbReference type="Proteomes" id="UP000054007"/>
    </source>
</evidence>
<dbReference type="GO" id="GO:0035591">
    <property type="term" value="F:signaling adaptor activity"/>
    <property type="evidence" value="ECO:0007669"/>
    <property type="project" value="TreeGrafter"/>
</dbReference>
<name>A0A0D7B895_9AGAR</name>
<feature type="region of interest" description="Disordered" evidence="4">
    <location>
        <begin position="655"/>
        <end position="677"/>
    </location>
</feature>
<dbReference type="InterPro" id="IPR049566">
    <property type="entry name" value="WDR59_RTC1-like_RING_Znf"/>
</dbReference>
<dbReference type="PROSITE" id="PS50082">
    <property type="entry name" value="WD_REPEATS_2"/>
    <property type="match status" value="1"/>
</dbReference>